<dbReference type="Gene3D" id="3.40.50.1820">
    <property type="entry name" value="alpha/beta hydrolase"/>
    <property type="match status" value="1"/>
</dbReference>
<feature type="domain" description="AB hydrolase-1" evidence="2">
    <location>
        <begin position="45"/>
        <end position="292"/>
    </location>
</feature>
<dbReference type="Pfam" id="PF12697">
    <property type="entry name" value="Abhydrolase_6"/>
    <property type="match status" value="1"/>
</dbReference>
<dbReference type="InterPro" id="IPR029058">
    <property type="entry name" value="AB_hydrolase_fold"/>
</dbReference>
<evidence type="ECO:0000313" key="3">
    <source>
        <dbReference type="EMBL" id="RRJ67448.1"/>
    </source>
</evidence>
<keyword evidence="3" id="KW-0378">Hydrolase</keyword>
<keyword evidence="1" id="KW-0472">Membrane</keyword>
<evidence type="ECO:0000313" key="4">
    <source>
        <dbReference type="Proteomes" id="UP000267017"/>
    </source>
</evidence>
<dbReference type="GO" id="GO:0016787">
    <property type="term" value="F:hydrolase activity"/>
    <property type="evidence" value="ECO:0007669"/>
    <property type="project" value="UniProtKB-KW"/>
</dbReference>
<name>A0A3P3UCT5_9BACL</name>
<protein>
    <submittedName>
        <fullName evidence="3">Alpha/beta hydrolase</fullName>
    </submittedName>
</protein>
<dbReference type="OrthoDB" id="6191536at2"/>
<evidence type="ECO:0000259" key="2">
    <source>
        <dbReference type="Pfam" id="PF12697"/>
    </source>
</evidence>
<dbReference type="GO" id="GO:0016020">
    <property type="term" value="C:membrane"/>
    <property type="evidence" value="ECO:0007669"/>
    <property type="project" value="TreeGrafter"/>
</dbReference>
<proteinExistence type="predicted"/>
<dbReference type="PRINTS" id="PR00412">
    <property type="entry name" value="EPOXHYDRLASE"/>
</dbReference>
<comment type="caution">
    <text evidence="3">The sequence shown here is derived from an EMBL/GenBank/DDBJ whole genome shotgun (WGS) entry which is preliminary data.</text>
</comment>
<feature type="transmembrane region" description="Helical" evidence="1">
    <location>
        <begin position="158"/>
        <end position="179"/>
    </location>
</feature>
<accession>A0A3P3UCT5</accession>
<dbReference type="InterPro" id="IPR000639">
    <property type="entry name" value="Epox_hydrolase-like"/>
</dbReference>
<organism evidence="3 4">
    <name type="scientific">Paenibacillus oralis</name>
    <dbReference type="NCBI Taxonomy" id="2490856"/>
    <lineage>
        <taxon>Bacteria</taxon>
        <taxon>Bacillati</taxon>
        <taxon>Bacillota</taxon>
        <taxon>Bacilli</taxon>
        <taxon>Bacillales</taxon>
        <taxon>Paenibacillaceae</taxon>
        <taxon>Paenibacillus</taxon>
    </lineage>
</organism>
<keyword evidence="1" id="KW-1133">Transmembrane helix</keyword>
<dbReference type="SUPFAM" id="SSF53474">
    <property type="entry name" value="alpha/beta-Hydrolases"/>
    <property type="match status" value="1"/>
</dbReference>
<dbReference type="InterPro" id="IPR050266">
    <property type="entry name" value="AB_hydrolase_sf"/>
</dbReference>
<sequence length="304" mass="33510">MLAALYGYNQKKLRKAEMDFPPSGKFVKADGIRLHYLERGQGRPVVFLHGGVLRGHDFDQVMELAAAKGYRALAFDRPGYGHSARPKHRSVTPIDQAKLLHEALTKLGVDRPILVGHSWSGLLVLSYASLYPGDLAGIVTLGGGMYKEGYPAEKGDPISSIVTMPVVGPIVMNLLLAALGSVMVRQIIKATFAPEPLPADYERETLALWLRPSQFRANREDVLAFAPAASEMSPNYRRILAPAVIVVGLRDPFPTKEHSYRLHRDMPNAALIELPHAAHMIPQHHPQAVIDAVEKLPHVSRHKT</sequence>
<dbReference type="PANTHER" id="PTHR43798">
    <property type="entry name" value="MONOACYLGLYCEROL LIPASE"/>
    <property type="match status" value="1"/>
</dbReference>
<keyword evidence="4" id="KW-1185">Reference proteome</keyword>
<keyword evidence="1" id="KW-0812">Transmembrane</keyword>
<dbReference type="PANTHER" id="PTHR43798:SF33">
    <property type="entry name" value="HYDROLASE, PUTATIVE (AFU_ORTHOLOGUE AFUA_2G14860)-RELATED"/>
    <property type="match status" value="1"/>
</dbReference>
<dbReference type="EMBL" id="RRCN01000001">
    <property type="protein sequence ID" value="RRJ67448.1"/>
    <property type="molecule type" value="Genomic_DNA"/>
</dbReference>
<feature type="transmembrane region" description="Helical" evidence="1">
    <location>
        <begin position="121"/>
        <end position="146"/>
    </location>
</feature>
<gene>
    <name evidence="3" type="ORF">EHV15_06765</name>
</gene>
<dbReference type="Proteomes" id="UP000267017">
    <property type="component" value="Unassembled WGS sequence"/>
</dbReference>
<dbReference type="AlphaFoldDB" id="A0A3P3UCT5"/>
<reference evidence="3 4" key="1">
    <citation type="submission" date="2018-11" db="EMBL/GenBank/DDBJ databases">
        <title>Genome sequencing of Paenibacillus sp. KCOM 3021 (= ChDC PVNT-B20).</title>
        <authorList>
            <person name="Kook J.-K."/>
            <person name="Park S.-N."/>
            <person name="Lim Y.K."/>
        </authorList>
    </citation>
    <scope>NUCLEOTIDE SEQUENCE [LARGE SCALE GENOMIC DNA]</scope>
    <source>
        <strain evidence="3 4">KCOM 3021</strain>
    </source>
</reference>
<evidence type="ECO:0000256" key="1">
    <source>
        <dbReference type="SAM" id="Phobius"/>
    </source>
</evidence>
<dbReference type="InterPro" id="IPR000073">
    <property type="entry name" value="AB_hydrolase_1"/>
</dbReference>